<evidence type="ECO:0000313" key="2">
    <source>
        <dbReference type="Proteomes" id="UP000315369"/>
    </source>
</evidence>
<evidence type="ECO:0008006" key="3">
    <source>
        <dbReference type="Google" id="ProtNLM"/>
    </source>
</evidence>
<dbReference type="RefSeq" id="WP_141643749.1">
    <property type="nucleotide sequence ID" value="NZ_VIFM01000065.1"/>
</dbReference>
<dbReference type="EMBL" id="VIFM01000065">
    <property type="protein sequence ID" value="TQF14557.1"/>
    <property type="molecule type" value="Genomic_DNA"/>
</dbReference>
<dbReference type="InterPro" id="IPR013783">
    <property type="entry name" value="Ig-like_fold"/>
</dbReference>
<dbReference type="SUPFAM" id="SSF49299">
    <property type="entry name" value="PKD domain"/>
    <property type="match status" value="1"/>
</dbReference>
<organism evidence="1 2">
    <name type="scientific">Myxococcus llanfairpwllgwyngyllgogerychwyrndrobwllllantysiliogogogochensis</name>
    <dbReference type="NCBI Taxonomy" id="2590453"/>
    <lineage>
        <taxon>Bacteria</taxon>
        <taxon>Pseudomonadati</taxon>
        <taxon>Myxococcota</taxon>
        <taxon>Myxococcia</taxon>
        <taxon>Myxococcales</taxon>
        <taxon>Cystobacterineae</taxon>
        <taxon>Myxococcaceae</taxon>
        <taxon>Myxococcus</taxon>
    </lineage>
</organism>
<sequence>MHLLKRLPVVGLLLALVAGCGEELPSGSGAVQMVIGTQEFAASESSVTRIQVVISGLGISDIQQDLVKTGSTWGGTIAGIPAGTNRVVVVSAYASNNSLQYQGQATEVTIVEGETALVAVTLHDMTLGHYTDNDAPIIDSVTVSGTTVEAGGQLTLGATAHDPVPNDLVSYSWSASAGTLSSATIANPTWTAPSSAQTVTLTLTVRDQRNGISRARVTVEVTEELEVGGSATIQVSFNTPPLILLVTASEGRVVLGQSTAVSANVHDPDLGTVLYQWTSSCAGTFSSPTGQSSNFTPSAVPTGACNNCSVTMTARDLKGGVRSGSYHLCVVSTPAP</sequence>
<gene>
    <name evidence="1" type="ORF">FJV41_18080</name>
</gene>
<dbReference type="AlphaFoldDB" id="A0A540WZW9"/>
<keyword evidence="2" id="KW-1185">Reference proteome</keyword>
<dbReference type="OrthoDB" id="320326at2"/>
<comment type="caution">
    <text evidence="1">The sequence shown here is derived from an EMBL/GenBank/DDBJ whole genome shotgun (WGS) entry which is preliminary data.</text>
</comment>
<dbReference type="Proteomes" id="UP000315369">
    <property type="component" value="Unassembled WGS sequence"/>
</dbReference>
<dbReference type="InterPro" id="IPR035986">
    <property type="entry name" value="PKD_dom_sf"/>
</dbReference>
<reference evidence="1 2" key="1">
    <citation type="submission" date="2019-06" db="EMBL/GenBank/DDBJ databases">
        <authorList>
            <person name="Livingstone P."/>
            <person name="Whitworth D."/>
        </authorList>
    </citation>
    <scope>NUCLEOTIDE SEQUENCE [LARGE SCALE GENOMIC DNA]</scope>
    <source>
        <strain evidence="1 2">AM401</strain>
    </source>
</reference>
<dbReference type="Pfam" id="PF17963">
    <property type="entry name" value="Big_9"/>
    <property type="match status" value="1"/>
</dbReference>
<accession>A0A540WZW9</accession>
<name>A0A540WZW9_9BACT</name>
<protein>
    <recommendedName>
        <fullName evidence="3">PKD/Chitinase domain-containing protein</fullName>
    </recommendedName>
</protein>
<evidence type="ECO:0000313" key="1">
    <source>
        <dbReference type="EMBL" id="TQF14557.1"/>
    </source>
</evidence>
<dbReference type="Gene3D" id="2.60.40.10">
    <property type="entry name" value="Immunoglobulins"/>
    <property type="match status" value="1"/>
</dbReference>
<dbReference type="CDD" id="cd00146">
    <property type="entry name" value="PKD"/>
    <property type="match status" value="1"/>
</dbReference>
<proteinExistence type="predicted"/>
<dbReference type="PROSITE" id="PS51257">
    <property type="entry name" value="PROKAR_LIPOPROTEIN"/>
    <property type="match status" value="1"/>
</dbReference>